<evidence type="ECO:0008006" key="4">
    <source>
        <dbReference type="Google" id="ProtNLM"/>
    </source>
</evidence>
<feature type="region of interest" description="Disordered" evidence="1">
    <location>
        <begin position="77"/>
        <end position="99"/>
    </location>
</feature>
<keyword evidence="3" id="KW-1185">Reference proteome</keyword>
<dbReference type="EMBL" id="JAZHXJ010000340">
    <property type="protein sequence ID" value="KAL1864263.1"/>
    <property type="molecule type" value="Genomic_DNA"/>
</dbReference>
<gene>
    <name evidence="2" type="ORF">VTK73DRAFT_6064</name>
</gene>
<proteinExistence type="predicted"/>
<evidence type="ECO:0000313" key="2">
    <source>
        <dbReference type="EMBL" id="KAL1864263.1"/>
    </source>
</evidence>
<evidence type="ECO:0000256" key="1">
    <source>
        <dbReference type="SAM" id="MobiDB-lite"/>
    </source>
</evidence>
<reference evidence="2 3" key="1">
    <citation type="journal article" date="2024" name="Commun. Biol.">
        <title>Comparative genomic analysis of thermophilic fungi reveals convergent evolutionary adaptations and gene losses.</title>
        <authorList>
            <person name="Steindorff A.S."/>
            <person name="Aguilar-Pontes M.V."/>
            <person name="Robinson A.J."/>
            <person name="Andreopoulos B."/>
            <person name="LaButti K."/>
            <person name="Kuo A."/>
            <person name="Mondo S."/>
            <person name="Riley R."/>
            <person name="Otillar R."/>
            <person name="Haridas S."/>
            <person name="Lipzen A."/>
            <person name="Grimwood J."/>
            <person name="Schmutz J."/>
            <person name="Clum A."/>
            <person name="Reid I.D."/>
            <person name="Moisan M.C."/>
            <person name="Butler G."/>
            <person name="Nguyen T.T.M."/>
            <person name="Dewar K."/>
            <person name="Conant G."/>
            <person name="Drula E."/>
            <person name="Henrissat B."/>
            <person name="Hansel C."/>
            <person name="Singer S."/>
            <person name="Hutchinson M.I."/>
            <person name="de Vries R.P."/>
            <person name="Natvig D.O."/>
            <person name="Powell A.J."/>
            <person name="Tsang A."/>
            <person name="Grigoriev I.V."/>
        </authorList>
    </citation>
    <scope>NUCLEOTIDE SEQUENCE [LARGE SCALE GENOMIC DNA]</scope>
    <source>
        <strain evidence="2 3">ATCC 24622</strain>
    </source>
</reference>
<sequence>MGAGPCDTLAKPLGGNFSSETKLATPSIARSVASKTKTVQPWSLASMYVRRHAERAKGTGPLSFRCTGGEGGSGLCKARSSSTHLKGRQPPQDRSGLLKWEGPRRWTNSEALDEQRSNPAFMTVRNLCPLVGSKSYTILDKEERCRKQRQRSFITEQQYTFGLRTAQDTKEMLQYARRAFFPVLVSSF</sequence>
<comment type="caution">
    <text evidence="2">The sequence shown here is derived from an EMBL/GenBank/DDBJ whole genome shotgun (WGS) entry which is preliminary data.</text>
</comment>
<organism evidence="2 3">
    <name type="scientific">Phialemonium thermophilum</name>
    <dbReference type="NCBI Taxonomy" id="223376"/>
    <lineage>
        <taxon>Eukaryota</taxon>
        <taxon>Fungi</taxon>
        <taxon>Dikarya</taxon>
        <taxon>Ascomycota</taxon>
        <taxon>Pezizomycotina</taxon>
        <taxon>Sordariomycetes</taxon>
        <taxon>Sordariomycetidae</taxon>
        <taxon>Cephalothecales</taxon>
        <taxon>Cephalothecaceae</taxon>
        <taxon>Phialemonium</taxon>
    </lineage>
</organism>
<accession>A0ABR3WLA1</accession>
<dbReference type="Proteomes" id="UP001586593">
    <property type="component" value="Unassembled WGS sequence"/>
</dbReference>
<name>A0ABR3WLA1_9PEZI</name>
<protein>
    <recommendedName>
        <fullName evidence="4">Ribosomal protein S18</fullName>
    </recommendedName>
</protein>
<evidence type="ECO:0000313" key="3">
    <source>
        <dbReference type="Proteomes" id="UP001586593"/>
    </source>
</evidence>